<dbReference type="Proteomes" id="UP000186817">
    <property type="component" value="Unassembled WGS sequence"/>
</dbReference>
<evidence type="ECO:0000256" key="1">
    <source>
        <dbReference type="SAM" id="SignalP"/>
    </source>
</evidence>
<organism evidence="3 4">
    <name type="scientific">Symbiodinium microadriaticum</name>
    <name type="common">Dinoflagellate</name>
    <name type="synonym">Zooxanthella microadriatica</name>
    <dbReference type="NCBI Taxonomy" id="2951"/>
    <lineage>
        <taxon>Eukaryota</taxon>
        <taxon>Sar</taxon>
        <taxon>Alveolata</taxon>
        <taxon>Dinophyceae</taxon>
        <taxon>Suessiales</taxon>
        <taxon>Symbiodiniaceae</taxon>
        <taxon>Symbiodinium</taxon>
    </lineage>
</organism>
<dbReference type="InterPro" id="IPR029463">
    <property type="entry name" value="Lys_MEP"/>
</dbReference>
<evidence type="ECO:0000313" key="3">
    <source>
        <dbReference type="EMBL" id="OLQ13056.1"/>
    </source>
</evidence>
<dbReference type="Pfam" id="PF14521">
    <property type="entry name" value="Aspzincin_M35"/>
    <property type="match status" value="1"/>
</dbReference>
<proteinExistence type="predicted"/>
<dbReference type="GO" id="GO:0004222">
    <property type="term" value="F:metalloendopeptidase activity"/>
    <property type="evidence" value="ECO:0007669"/>
    <property type="project" value="InterPro"/>
</dbReference>
<dbReference type="OrthoDB" id="420170at2759"/>
<feature type="signal peptide" evidence="1">
    <location>
        <begin position="1"/>
        <end position="17"/>
    </location>
</feature>
<dbReference type="Gene3D" id="3.40.390.10">
    <property type="entry name" value="Collagenase (Catalytic Domain)"/>
    <property type="match status" value="1"/>
</dbReference>
<accession>A0A1Q9EZZ8</accession>
<reference evidence="3 4" key="1">
    <citation type="submission" date="2016-02" db="EMBL/GenBank/DDBJ databases">
        <title>Genome analysis of coral dinoflagellate symbionts highlights evolutionary adaptations to a symbiotic lifestyle.</title>
        <authorList>
            <person name="Aranda M."/>
            <person name="Li Y."/>
            <person name="Liew Y.J."/>
            <person name="Baumgarten S."/>
            <person name="Simakov O."/>
            <person name="Wilson M."/>
            <person name="Piel J."/>
            <person name="Ashoor H."/>
            <person name="Bougouffa S."/>
            <person name="Bajic V.B."/>
            <person name="Ryu T."/>
            <person name="Ravasi T."/>
            <person name="Bayer T."/>
            <person name="Micklem G."/>
            <person name="Kim H."/>
            <person name="Bhak J."/>
            <person name="Lajeunesse T.C."/>
            <person name="Voolstra C.R."/>
        </authorList>
    </citation>
    <scope>NUCLEOTIDE SEQUENCE [LARGE SCALE GENOMIC DNA]</scope>
    <source>
        <strain evidence="3 4">CCMP2467</strain>
    </source>
</reference>
<dbReference type="InterPro" id="IPR024079">
    <property type="entry name" value="MetalloPept_cat_dom_sf"/>
</dbReference>
<evidence type="ECO:0000259" key="2">
    <source>
        <dbReference type="SMART" id="SM01351"/>
    </source>
</evidence>
<dbReference type="SUPFAM" id="SSF55486">
    <property type="entry name" value="Metalloproteases ('zincins'), catalytic domain"/>
    <property type="match status" value="1"/>
</dbReference>
<keyword evidence="1" id="KW-0732">Signal</keyword>
<dbReference type="AlphaFoldDB" id="A0A1Q9EZZ8"/>
<name>A0A1Q9EZZ8_SYMMI</name>
<gene>
    <name evidence="3" type="primary">MEP</name>
    <name evidence="3" type="ORF">AK812_SmicGene2956</name>
</gene>
<comment type="caution">
    <text evidence="3">The sequence shown here is derived from an EMBL/GenBank/DDBJ whole genome shotgun (WGS) entry which is preliminary data.</text>
</comment>
<feature type="chain" id="PRO_5012525571" evidence="1">
    <location>
        <begin position="18"/>
        <end position="527"/>
    </location>
</feature>
<dbReference type="EMBL" id="LSRX01000033">
    <property type="protein sequence ID" value="OLQ13056.1"/>
    <property type="molecule type" value="Genomic_DNA"/>
</dbReference>
<keyword evidence="4" id="KW-1185">Reference proteome</keyword>
<sequence length="527" mass="58772">MSGLFLLGCFFLSPGESARLDLSQVAKELTPLCREDIVDETCELLSAGRNVFQRAPGGKVSVLSLGELQGALHTTLDSLASYMDFIDLDPHHAGPFMVSCMELLTLWSFMVVGYTTDAGVVCDVDVSDAGFSDVSFDTENSDGTNKFERSRAVKAVTVQVGNDTVWSPDLESVDPEDRDDMPENVGLDQLRISVANLFRIFPPFEMEDGAGSFLQEGTRISNDDCFDAVPGAQLRKTSFWLTISFSGRKCKCPKGTVLTGGKRCRSSKYVEDRRKFDPDELSGSRCFCRAEDEVRENIPPPCADKFPTGFKDYLGRRKTCKQLKTMCHERRVYEVCPSTCHSTCLLDGGGDDDKEDLVEPQAQAYAMKAIRAMGSGRKATKYVKRWFGENDQLTREKVLRVINGIHRLLSNADYIYPAKDCDRTTLAYVYPKPPGNRNLRGRYVFHLCRSFMDASNSGQIETLTHEASHHETMYTDDICADGGSWKGCPKAYGRPACARLARIYPDEAQNNADNYCFFINDVATGRW</sequence>
<protein>
    <submittedName>
        <fullName evidence="3">Peptidyl-Lys metalloendopeptidase</fullName>
    </submittedName>
</protein>
<dbReference type="SMART" id="SM01351">
    <property type="entry name" value="Aspzincin_M35"/>
    <property type="match status" value="1"/>
</dbReference>
<feature type="domain" description="Lysine-specific metallo-endopeptidase" evidence="2">
    <location>
        <begin position="368"/>
        <end position="520"/>
    </location>
</feature>
<evidence type="ECO:0000313" key="4">
    <source>
        <dbReference type="Proteomes" id="UP000186817"/>
    </source>
</evidence>